<dbReference type="Pfam" id="PF01381">
    <property type="entry name" value="HTH_3"/>
    <property type="match status" value="1"/>
</dbReference>
<dbReference type="Gene3D" id="1.10.260.40">
    <property type="entry name" value="lambda repressor-like DNA-binding domains"/>
    <property type="match status" value="1"/>
</dbReference>
<dbReference type="SMART" id="SM00530">
    <property type="entry name" value="HTH_XRE"/>
    <property type="match status" value="1"/>
</dbReference>
<keyword evidence="4" id="KW-1185">Reference proteome</keyword>
<dbReference type="EMBL" id="JAAWWL010000001">
    <property type="protein sequence ID" value="NKI31463.1"/>
    <property type="molecule type" value="Genomic_DNA"/>
</dbReference>
<feature type="domain" description="HTH cro/C1-type" evidence="2">
    <location>
        <begin position="45"/>
        <end position="98"/>
    </location>
</feature>
<dbReference type="InterPro" id="IPR001387">
    <property type="entry name" value="Cro/C1-type_HTH"/>
</dbReference>
<dbReference type="Proteomes" id="UP000718451">
    <property type="component" value="Unassembled WGS sequence"/>
</dbReference>
<sequence length="124" mass="14189">MTNSTIKRSVESKKKALRNRRASQVPSRERCELLLGSIPTAGPLLKKLRNDNDIKQKAIVKFGFSQSHVSEFEKGTRKADMDIIEAYAEKLGINFYTLLIELLKEQRKQVDEQIAELELENQNA</sequence>
<name>A0ABX1GNF9_9FLAO</name>
<dbReference type="SUPFAM" id="SSF47413">
    <property type="entry name" value="lambda repressor-like DNA-binding domains"/>
    <property type="match status" value="1"/>
</dbReference>
<dbReference type="InterPro" id="IPR010982">
    <property type="entry name" value="Lambda_DNA-bd_dom_sf"/>
</dbReference>
<evidence type="ECO:0000256" key="1">
    <source>
        <dbReference type="SAM" id="MobiDB-lite"/>
    </source>
</evidence>
<feature type="region of interest" description="Disordered" evidence="1">
    <location>
        <begin position="1"/>
        <end position="24"/>
    </location>
</feature>
<dbReference type="CDD" id="cd00093">
    <property type="entry name" value="HTH_XRE"/>
    <property type="match status" value="1"/>
</dbReference>
<evidence type="ECO:0000313" key="4">
    <source>
        <dbReference type="Proteomes" id="UP000718451"/>
    </source>
</evidence>
<gene>
    <name evidence="3" type="ORF">HCU67_05865</name>
</gene>
<evidence type="ECO:0000259" key="2">
    <source>
        <dbReference type="PROSITE" id="PS50943"/>
    </source>
</evidence>
<comment type="caution">
    <text evidence="3">The sequence shown here is derived from an EMBL/GenBank/DDBJ whole genome shotgun (WGS) entry which is preliminary data.</text>
</comment>
<organism evidence="3 4">
    <name type="scientific">Croceivirga thetidis</name>
    <dbReference type="NCBI Taxonomy" id="2721623"/>
    <lineage>
        <taxon>Bacteria</taxon>
        <taxon>Pseudomonadati</taxon>
        <taxon>Bacteroidota</taxon>
        <taxon>Flavobacteriia</taxon>
        <taxon>Flavobacteriales</taxon>
        <taxon>Flavobacteriaceae</taxon>
        <taxon>Croceivirga</taxon>
    </lineage>
</organism>
<reference evidence="3 4" key="1">
    <citation type="submission" date="2020-04" db="EMBL/GenBank/DDBJ databases">
        <authorList>
            <person name="Yoon J."/>
        </authorList>
    </citation>
    <scope>NUCLEOTIDE SEQUENCE [LARGE SCALE GENOMIC DNA]</scope>
    <source>
        <strain evidence="3 4">DJ-13</strain>
    </source>
</reference>
<evidence type="ECO:0000313" key="3">
    <source>
        <dbReference type="EMBL" id="NKI31463.1"/>
    </source>
</evidence>
<dbReference type="RefSeq" id="WP_168551636.1">
    <property type="nucleotide sequence ID" value="NZ_JAAWWL010000001.1"/>
</dbReference>
<dbReference type="PROSITE" id="PS50943">
    <property type="entry name" value="HTH_CROC1"/>
    <property type="match status" value="1"/>
</dbReference>
<proteinExistence type="predicted"/>
<protein>
    <submittedName>
        <fullName evidence="3">Helix-turn-helix transcriptional regulator</fullName>
    </submittedName>
</protein>
<accession>A0ABX1GNF9</accession>